<evidence type="ECO:0000313" key="3">
    <source>
        <dbReference type="Proteomes" id="UP000215199"/>
    </source>
</evidence>
<comment type="caution">
    <text evidence="2">The sequence shown here is derived from an EMBL/GenBank/DDBJ whole genome shotgun (WGS) entry which is preliminary data.</text>
</comment>
<dbReference type="AlphaFoldDB" id="A0A229T2J0"/>
<dbReference type="OrthoDB" id="5198493at2"/>
<dbReference type="EMBL" id="NMUL01000025">
    <property type="protein sequence ID" value="OXM64979.1"/>
    <property type="molecule type" value="Genomic_DNA"/>
</dbReference>
<reference evidence="3" key="1">
    <citation type="submission" date="2017-07" db="EMBL/GenBank/DDBJ databases">
        <title>Comparative genome mining reveals phylogenetic distribution patterns of secondary metabolites in Amycolatopsis.</title>
        <authorList>
            <person name="Adamek M."/>
            <person name="Alanjary M."/>
            <person name="Sales-Ortells H."/>
            <person name="Goodfellow M."/>
            <person name="Bull A.T."/>
            <person name="Kalinowski J."/>
            <person name="Ziemert N."/>
        </authorList>
    </citation>
    <scope>NUCLEOTIDE SEQUENCE [LARGE SCALE GENOMIC DNA]</scope>
    <source>
        <strain evidence="3">H5</strain>
    </source>
</reference>
<evidence type="ECO:0000256" key="1">
    <source>
        <dbReference type="SAM" id="Phobius"/>
    </source>
</evidence>
<keyword evidence="1" id="KW-0472">Membrane</keyword>
<dbReference type="RefSeq" id="WP_093950006.1">
    <property type="nucleotide sequence ID" value="NZ_NMUL01000025.1"/>
</dbReference>
<feature type="transmembrane region" description="Helical" evidence="1">
    <location>
        <begin position="20"/>
        <end position="37"/>
    </location>
</feature>
<dbReference type="Proteomes" id="UP000215199">
    <property type="component" value="Unassembled WGS sequence"/>
</dbReference>
<feature type="transmembrane region" description="Helical" evidence="1">
    <location>
        <begin position="49"/>
        <end position="71"/>
    </location>
</feature>
<gene>
    <name evidence="2" type="ORF">CF165_25040</name>
</gene>
<keyword evidence="3" id="KW-1185">Reference proteome</keyword>
<evidence type="ECO:0000313" key="2">
    <source>
        <dbReference type="EMBL" id="OXM64979.1"/>
    </source>
</evidence>
<keyword evidence="1" id="KW-0812">Transmembrane</keyword>
<accession>A0A229T2J0</accession>
<sequence length="284" mass="30985">MTVLWLRGMWRETPRGLRVLWPALWGAGVLLLGLGWWGDQAGFWSSKPFVTNVFSSLTAAFFGIPLALIVLQRLGVAQAEAVEARAARRLAATVAEDLASAAPRLHPGPLSELRRAEAELLKVERAAQEAIRQWDSTQDEESLRPLRELLADGTLDGALADFRSAIRPGRQAIPAVAEVSAHWSFLNTTVRSRLLETGGTWLAAPLAARIDGMVKLVTADPYLDGWLRDLDMAIRRFHAASDLSTALRHLWTQLEIGSELAEAVGQLDVLTAQASRALTPSSEA</sequence>
<name>A0A229T2J0_9PSEU</name>
<organism evidence="2 3">
    <name type="scientific">Amycolatopsis vastitatis</name>
    <dbReference type="NCBI Taxonomy" id="1905142"/>
    <lineage>
        <taxon>Bacteria</taxon>
        <taxon>Bacillati</taxon>
        <taxon>Actinomycetota</taxon>
        <taxon>Actinomycetes</taxon>
        <taxon>Pseudonocardiales</taxon>
        <taxon>Pseudonocardiaceae</taxon>
        <taxon>Amycolatopsis</taxon>
    </lineage>
</organism>
<keyword evidence="1" id="KW-1133">Transmembrane helix</keyword>
<proteinExistence type="predicted"/>
<protein>
    <submittedName>
        <fullName evidence="2">Uncharacterized protein</fullName>
    </submittedName>
</protein>